<organism evidence="4 5">
    <name type="scientific">Danio rerio</name>
    <name type="common">Zebrafish</name>
    <name type="synonym">Brachydanio rerio</name>
    <dbReference type="NCBI Taxonomy" id="7955"/>
    <lineage>
        <taxon>Eukaryota</taxon>
        <taxon>Metazoa</taxon>
        <taxon>Chordata</taxon>
        <taxon>Craniata</taxon>
        <taxon>Vertebrata</taxon>
        <taxon>Euteleostomi</taxon>
        <taxon>Actinopterygii</taxon>
        <taxon>Neopterygii</taxon>
        <taxon>Teleostei</taxon>
        <taxon>Ostariophysi</taxon>
        <taxon>Cypriniformes</taxon>
        <taxon>Danionidae</taxon>
        <taxon>Danioninae</taxon>
        <taxon>Danio</taxon>
    </lineage>
</organism>
<evidence type="ECO:0000256" key="2">
    <source>
        <dbReference type="SAM" id="SignalP"/>
    </source>
</evidence>
<sequence length="359" mass="39224">MRLFLVLPHLLLFLSVFSLTRTQTSAPSTYAATTPAVTQTTAPPTPTPPQTKAPTTPLTTTTSPKTPTITPPRTTVTTSPTSPLPAPQIFYPFGSAAGDSINPAADDGGSSVIPLLSPFLYFGRTYQQIYVNNNGDLTFSQNLEQYVPYVFPGNGSQDIIAGLWTDLDNRERGVVSYNQYTNGSVLTRATQDINNYFPYLTFTASWVFVATWDKVAYYPVTDTKTSFQMVLISDSSNSFVLMNYGDIAVAGQQVEAGYDTINSTNYFVIPGSNNGISISNLQNSSNVSDPGRWVFRVDGGPETNRENVVGLQADLVSFLDLTESANMQIVLQQIKQELVKKGLPSNINLELRKIKKINP</sequence>
<feature type="chain" id="PRO_5035465238" evidence="2">
    <location>
        <begin position="23"/>
        <end position="359"/>
    </location>
</feature>
<name>A0A8M9PWG0_DANRE</name>
<accession>A0A8M9PWG0</accession>
<feature type="compositionally biased region" description="Low complexity" evidence="1">
    <location>
        <begin position="25"/>
        <end position="42"/>
    </location>
</feature>
<evidence type="ECO:0000259" key="3">
    <source>
        <dbReference type="PROSITE" id="PS51220"/>
    </source>
</evidence>
<dbReference type="RefSeq" id="XP_021326681.1">
    <property type="nucleotide sequence ID" value="XM_021471006.3"/>
</dbReference>
<dbReference type="AlphaFoldDB" id="A0A8M9PWG0"/>
<reference evidence="5" key="1">
    <citation type="submission" date="2025-08" db="UniProtKB">
        <authorList>
            <consortium name="RefSeq"/>
        </authorList>
    </citation>
    <scope>IDENTIFICATION</scope>
    <source>
        <strain evidence="5">Tuebingen</strain>
        <tissue evidence="5">Fibroblasts and whole tissue</tissue>
    </source>
</reference>
<keyword evidence="2" id="KW-0732">Signal</keyword>
<feature type="compositionally biased region" description="Low complexity" evidence="1">
    <location>
        <begin position="52"/>
        <end position="81"/>
    </location>
</feature>
<proteinExistence type="predicted"/>
<feature type="domain" description="NIDO" evidence="3">
    <location>
        <begin position="162"/>
        <end position="300"/>
    </location>
</feature>
<dbReference type="GeneID" id="103910028"/>
<dbReference type="Proteomes" id="UP000000437">
    <property type="component" value="Chromosome 12"/>
</dbReference>
<dbReference type="PROSITE" id="PS51220">
    <property type="entry name" value="NIDO"/>
    <property type="match status" value="1"/>
</dbReference>
<evidence type="ECO:0000256" key="1">
    <source>
        <dbReference type="SAM" id="MobiDB-lite"/>
    </source>
</evidence>
<dbReference type="Pfam" id="PF06119">
    <property type="entry name" value="NIDO"/>
    <property type="match status" value="1"/>
</dbReference>
<feature type="region of interest" description="Disordered" evidence="1">
    <location>
        <begin position="25"/>
        <end position="81"/>
    </location>
</feature>
<dbReference type="GO" id="GO:0007160">
    <property type="term" value="P:cell-matrix adhesion"/>
    <property type="evidence" value="ECO:0007669"/>
    <property type="project" value="InterPro"/>
</dbReference>
<dbReference type="PANTHER" id="PTHR46160:SF9">
    <property type="entry name" value="PROTEIN PRY2-RELATED"/>
    <property type="match status" value="1"/>
</dbReference>
<evidence type="ECO:0000313" key="5">
    <source>
        <dbReference type="RefSeq" id="XP_021326681.1"/>
    </source>
</evidence>
<gene>
    <name evidence="5" type="primary">LOC103910028</name>
</gene>
<protein>
    <submittedName>
        <fullName evidence="5">Sushi, nidogen and EGF-like domain-containing protein 1 isoform X2</fullName>
    </submittedName>
</protein>
<feature type="signal peptide" evidence="2">
    <location>
        <begin position="1"/>
        <end position="22"/>
    </location>
</feature>
<keyword evidence="4" id="KW-1185">Reference proteome</keyword>
<evidence type="ECO:0000313" key="4">
    <source>
        <dbReference type="Proteomes" id="UP000000437"/>
    </source>
</evidence>
<dbReference type="SMART" id="SM00539">
    <property type="entry name" value="NIDO"/>
    <property type="match status" value="1"/>
</dbReference>
<dbReference type="InterPro" id="IPR003886">
    <property type="entry name" value="NIDO_dom"/>
</dbReference>
<dbReference type="PANTHER" id="PTHR46160">
    <property type="entry name" value="ALPHA-TECTORIN-RELATED"/>
    <property type="match status" value="1"/>
</dbReference>
<dbReference type="InterPro" id="IPR052749">
    <property type="entry name" value="Alpha-tectorin"/>
</dbReference>